<proteinExistence type="predicted"/>
<sequence>MVNMIHRCTAKSRRIHANMMLLVQYMTKKIPCNDQRPVTRFSVHFPFFFLFKSSIVHHTLQRNPGAPCCMYAALFLIVSVRSSSFRPCGRKMYSLLLSKSLSNPLTMLQKLIRTLLHTPTLLLRQTLRGEIIDTVRETALNEVGVEGHEVLHLFCFHEALEVLGFGWVHSVHGG</sequence>
<name>A0A0E9NNF2_SAICN</name>
<dbReference type="AlphaFoldDB" id="A0A0E9NNF2"/>
<organism evidence="1 2">
    <name type="scientific">Saitoella complicata (strain BCRC 22490 / CBS 7301 / JCM 7358 / NBRC 10748 / NRRL Y-17804)</name>
    <dbReference type="NCBI Taxonomy" id="698492"/>
    <lineage>
        <taxon>Eukaryota</taxon>
        <taxon>Fungi</taxon>
        <taxon>Dikarya</taxon>
        <taxon>Ascomycota</taxon>
        <taxon>Taphrinomycotina</taxon>
        <taxon>Taphrinomycotina incertae sedis</taxon>
        <taxon>Saitoella</taxon>
    </lineage>
</organism>
<comment type="caution">
    <text evidence="1">The sequence shown here is derived from an EMBL/GenBank/DDBJ whole genome shotgun (WGS) entry which is preliminary data.</text>
</comment>
<reference evidence="1 2" key="2">
    <citation type="journal article" date="2014" name="J. Gen. Appl. Microbiol.">
        <title>The early diverging ascomycetous budding yeast Saitoella complicata has three histone deacetylases belonging to the Clr6, Hos2, and Rpd3 lineages.</title>
        <authorList>
            <person name="Nishida H."/>
            <person name="Matsumoto T."/>
            <person name="Kondo S."/>
            <person name="Hamamoto M."/>
            <person name="Yoshikawa H."/>
        </authorList>
    </citation>
    <scope>NUCLEOTIDE SEQUENCE [LARGE SCALE GENOMIC DNA]</scope>
    <source>
        <strain evidence="1 2">NRRL Y-17804</strain>
    </source>
</reference>
<protein>
    <submittedName>
        <fullName evidence="1">Uncharacterized protein</fullName>
    </submittedName>
</protein>
<evidence type="ECO:0000313" key="2">
    <source>
        <dbReference type="Proteomes" id="UP000033140"/>
    </source>
</evidence>
<accession>A0A0E9NNF2</accession>
<reference evidence="1 2" key="1">
    <citation type="journal article" date="2011" name="J. Gen. Appl. Microbiol.">
        <title>Draft genome sequencing of the enigmatic yeast Saitoella complicata.</title>
        <authorList>
            <person name="Nishida H."/>
            <person name="Hamamoto M."/>
            <person name="Sugiyama J."/>
        </authorList>
    </citation>
    <scope>NUCLEOTIDE SEQUENCE [LARGE SCALE GENOMIC DNA]</scope>
    <source>
        <strain evidence="1 2">NRRL Y-17804</strain>
    </source>
</reference>
<dbReference type="Proteomes" id="UP000033140">
    <property type="component" value="Unassembled WGS sequence"/>
</dbReference>
<gene>
    <name evidence="1" type="ORF">G7K_5489-t1</name>
</gene>
<evidence type="ECO:0000313" key="1">
    <source>
        <dbReference type="EMBL" id="GAO51387.1"/>
    </source>
</evidence>
<reference evidence="1 2" key="3">
    <citation type="journal article" date="2015" name="Genome Announc.">
        <title>Draft Genome Sequence of the Archiascomycetous Yeast Saitoella complicata.</title>
        <authorList>
            <person name="Yamauchi K."/>
            <person name="Kondo S."/>
            <person name="Hamamoto M."/>
            <person name="Takahashi Y."/>
            <person name="Ogura Y."/>
            <person name="Hayashi T."/>
            <person name="Nishida H."/>
        </authorList>
    </citation>
    <scope>NUCLEOTIDE SEQUENCE [LARGE SCALE GENOMIC DNA]</scope>
    <source>
        <strain evidence="1 2">NRRL Y-17804</strain>
    </source>
</reference>
<keyword evidence="2" id="KW-1185">Reference proteome</keyword>
<dbReference type="EMBL" id="BACD03000045">
    <property type="protein sequence ID" value="GAO51387.1"/>
    <property type="molecule type" value="Genomic_DNA"/>
</dbReference>